<dbReference type="EMBL" id="UZAM01008778">
    <property type="protein sequence ID" value="VDP06374.1"/>
    <property type="molecule type" value="Genomic_DNA"/>
</dbReference>
<evidence type="ECO:0000313" key="3">
    <source>
        <dbReference type="Proteomes" id="UP000270296"/>
    </source>
</evidence>
<dbReference type="GO" id="GO:0016491">
    <property type="term" value="F:oxidoreductase activity"/>
    <property type="evidence" value="ECO:0007669"/>
    <property type="project" value="UniProtKB-KW"/>
</dbReference>
<dbReference type="InterPro" id="IPR002347">
    <property type="entry name" value="SDR_fam"/>
</dbReference>
<proteinExistence type="predicted"/>
<organism evidence="4">
    <name type="scientific">Soboliphyme baturini</name>
    <dbReference type="NCBI Taxonomy" id="241478"/>
    <lineage>
        <taxon>Eukaryota</taxon>
        <taxon>Metazoa</taxon>
        <taxon>Ecdysozoa</taxon>
        <taxon>Nematoda</taxon>
        <taxon>Enoplea</taxon>
        <taxon>Dorylaimia</taxon>
        <taxon>Dioctophymatida</taxon>
        <taxon>Dioctophymatoidea</taxon>
        <taxon>Soboliphymatidae</taxon>
        <taxon>Soboliphyme</taxon>
    </lineage>
</organism>
<dbReference type="AlphaFoldDB" id="A0A183INE1"/>
<reference evidence="4" key="1">
    <citation type="submission" date="2016-06" db="UniProtKB">
        <authorList>
            <consortium name="WormBaseParasite"/>
        </authorList>
    </citation>
    <scope>IDENTIFICATION</scope>
</reference>
<dbReference type="Proteomes" id="UP000270296">
    <property type="component" value="Unassembled WGS sequence"/>
</dbReference>
<reference evidence="2 3" key="2">
    <citation type="submission" date="2018-11" db="EMBL/GenBank/DDBJ databases">
        <authorList>
            <consortium name="Pathogen Informatics"/>
        </authorList>
    </citation>
    <scope>NUCLEOTIDE SEQUENCE [LARGE SCALE GENOMIC DNA]</scope>
</reference>
<sequence>MCAVKRTILVTGSTDGIGKETALQLARSAENLVIVHGRNVQRCTDSVEMIKRKTGNENVHFIVADFSLMSNVSRMAETLKTRFPALNVVLCNAGVLLPKREISLDKLELTFQVNYLAHFALVNLLLELLKNNRPSRIVMVSSICHSWHSIDWDDLFASKNYEKYEQYSRTKLELHMLALTLARRLRDSGVTCNVCEPGVVETKLLRAGGYHGEPVENGARVAVHLCQSDMHGVNGTYFDHNLKIEESFPDSKVEQLQEKLWNLSMDIWTKCLKNKNDDQQDSNISR</sequence>
<evidence type="ECO:0000256" key="1">
    <source>
        <dbReference type="ARBA" id="ARBA00023002"/>
    </source>
</evidence>
<evidence type="ECO:0000313" key="2">
    <source>
        <dbReference type="EMBL" id="VDP06374.1"/>
    </source>
</evidence>
<dbReference type="PRINTS" id="PR00081">
    <property type="entry name" value="GDHRDH"/>
</dbReference>
<dbReference type="Gene3D" id="3.40.50.720">
    <property type="entry name" value="NAD(P)-binding Rossmann-like Domain"/>
    <property type="match status" value="1"/>
</dbReference>
<name>A0A183INE1_9BILA</name>
<dbReference type="InterPro" id="IPR036291">
    <property type="entry name" value="NAD(P)-bd_dom_sf"/>
</dbReference>
<dbReference type="WBParaSite" id="SBAD_0000534701-mRNA-1">
    <property type="protein sequence ID" value="SBAD_0000534701-mRNA-1"/>
    <property type="gene ID" value="SBAD_0000534701"/>
</dbReference>
<dbReference type="Pfam" id="PF00106">
    <property type="entry name" value="adh_short"/>
    <property type="match status" value="1"/>
</dbReference>
<dbReference type="PANTHER" id="PTHR43157">
    <property type="entry name" value="PHOSPHATIDYLINOSITOL-GLYCAN BIOSYNTHESIS CLASS F PROTEIN-RELATED"/>
    <property type="match status" value="1"/>
</dbReference>
<accession>A0A183INE1</accession>
<evidence type="ECO:0000313" key="4">
    <source>
        <dbReference type="WBParaSite" id="SBAD_0000534701-mRNA-1"/>
    </source>
</evidence>
<dbReference type="PANTHER" id="PTHR43157:SF31">
    <property type="entry name" value="PHOSPHATIDYLINOSITOL-GLYCAN BIOSYNTHESIS CLASS F PROTEIN"/>
    <property type="match status" value="1"/>
</dbReference>
<keyword evidence="3" id="KW-1185">Reference proteome</keyword>
<dbReference type="SUPFAM" id="SSF51735">
    <property type="entry name" value="NAD(P)-binding Rossmann-fold domains"/>
    <property type="match status" value="1"/>
</dbReference>
<keyword evidence="1" id="KW-0560">Oxidoreductase</keyword>
<dbReference type="OrthoDB" id="191139at2759"/>
<protein>
    <submittedName>
        <fullName evidence="4">Retinol dehydrogenase 14</fullName>
    </submittedName>
</protein>
<gene>
    <name evidence="2" type="ORF">SBAD_LOCUS5137</name>
</gene>